<proteinExistence type="inferred from homology"/>
<keyword evidence="2" id="KW-0378">Hydrolase</keyword>
<evidence type="ECO:0000256" key="1">
    <source>
        <dbReference type="ARBA" id="ARBA00005375"/>
    </source>
</evidence>
<dbReference type="InterPro" id="IPR000560">
    <property type="entry name" value="His_Pase_clade-2"/>
</dbReference>
<dbReference type="Gene3D" id="3.40.50.1240">
    <property type="entry name" value="Phosphoglycerate mutase-like"/>
    <property type="match status" value="1"/>
</dbReference>
<dbReference type="PANTHER" id="PTHR11567:SF110">
    <property type="entry name" value="2-PHOSPHOXYLOSE PHOSPHATASE 1"/>
    <property type="match status" value="1"/>
</dbReference>
<reference evidence="4 5" key="1">
    <citation type="submission" date="2019-06" db="EMBL/GenBank/DDBJ databases">
        <title>Phylogeography and genetic diversity of Francisella tularensis subsp. holarctica in France (1947-2018).</title>
        <authorList>
            <person name="Kevin M."/>
            <person name="Madani N."/>
            <person name="Maurin M."/>
        </authorList>
    </citation>
    <scope>NUCLEOTIDE SEQUENCE [LARGE SCALE GENOMIC DNA]</scope>
    <source>
        <strain evidence="4 5">ATCC 15482</strain>
    </source>
</reference>
<dbReference type="Proteomes" id="UP000469081">
    <property type="component" value="Unassembled WGS sequence"/>
</dbReference>
<evidence type="ECO:0000256" key="3">
    <source>
        <dbReference type="SAM" id="SignalP"/>
    </source>
</evidence>
<dbReference type="SUPFAM" id="SSF53254">
    <property type="entry name" value="Phosphoglycerate mutase-like"/>
    <property type="match status" value="1"/>
</dbReference>
<dbReference type="GO" id="GO:0016791">
    <property type="term" value="F:phosphatase activity"/>
    <property type="evidence" value="ECO:0007669"/>
    <property type="project" value="TreeGrafter"/>
</dbReference>
<dbReference type="EMBL" id="VJEZ01000001">
    <property type="protein sequence ID" value="MWZ39054.1"/>
    <property type="molecule type" value="Genomic_DNA"/>
</dbReference>
<organism evidence="4 5">
    <name type="scientific">Francisella tularensis</name>
    <dbReference type="NCBI Taxonomy" id="263"/>
    <lineage>
        <taxon>Bacteria</taxon>
        <taxon>Pseudomonadati</taxon>
        <taxon>Pseudomonadota</taxon>
        <taxon>Gammaproteobacteria</taxon>
        <taxon>Thiotrichales</taxon>
        <taxon>Francisellaceae</taxon>
        <taxon>Francisella</taxon>
    </lineage>
</organism>
<name>A0A6I4RL67_FRATU</name>
<comment type="similarity">
    <text evidence="1">Belongs to the histidine acid phosphatase family.</text>
</comment>
<keyword evidence="3" id="KW-0732">Signal</keyword>
<feature type="signal peptide" evidence="3">
    <location>
        <begin position="1"/>
        <end position="20"/>
    </location>
</feature>
<gene>
    <name evidence="4" type="ORF">FNC33_00595</name>
</gene>
<dbReference type="CDD" id="cd07061">
    <property type="entry name" value="HP_HAP_like"/>
    <property type="match status" value="1"/>
</dbReference>
<evidence type="ECO:0000313" key="4">
    <source>
        <dbReference type="EMBL" id="MWZ39054.1"/>
    </source>
</evidence>
<accession>A0A6I4RL67</accession>
<dbReference type="PANTHER" id="PTHR11567">
    <property type="entry name" value="ACID PHOSPHATASE-RELATED"/>
    <property type="match status" value="1"/>
</dbReference>
<comment type="caution">
    <text evidence="4">The sequence shown here is derived from an EMBL/GenBank/DDBJ whole genome shotgun (WGS) entry which is preliminary data.</text>
</comment>
<protein>
    <submittedName>
        <fullName evidence="4">Histidine-type phosphatase</fullName>
    </submittedName>
</protein>
<dbReference type="RefSeq" id="WP_003039335.1">
    <property type="nucleotide sequence ID" value="NZ_VJEZ01000001.1"/>
</dbReference>
<dbReference type="Pfam" id="PF00328">
    <property type="entry name" value="His_Phos_2"/>
    <property type="match status" value="1"/>
</dbReference>
<evidence type="ECO:0000256" key="2">
    <source>
        <dbReference type="ARBA" id="ARBA00022801"/>
    </source>
</evidence>
<dbReference type="InterPro" id="IPR029033">
    <property type="entry name" value="His_PPase_superfam"/>
</dbReference>
<dbReference type="InterPro" id="IPR050645">
    <property type="entry name" value="Histidine_acid_phosphatase"/>
</dbReference>
<sequence>MKKIFTTGILTLIAITPIFAKDSYNINAPQLTNANIVFAADIIRHGARTSTQYDPKLEYPPLWNVDNIPAGQLTQYGFEMERYNGEYFSKEYYKLLGNQYNREDICIVADGTNRDIVSAQAVLLGMFPHIKNSDVIEIIPKAKDPMLSIHKNIKNIDAAPGWLDEWRKIGYLSEVLVKHNYISKDDYCDTKVSTPTQAYKCIQPIAKFAAQLIPLKDYCSKSGCSVFKTYNALTKSDITDLIEVFNFNSYHSAIPAQSDGFTGFTQDYLQNSINSNGAVVISQIIFDIKQIISNPNNKKYPKYILFVGHDTGIRFNIAYLLSKANKIKTILTTNPGYGADLSFRVYKTNNDYYIRVSYRNSYNSDNNIIIFEDLFSKFEKIYFDNSQLLKQQYKNCSSFQLY</sequence>
<dbReference type="AlphaFoldDB" id="A0A6I4RL67"/>
<feature type="chain" id="PRO_5026145502" evidence="3">
    <location>
        <begin position="21"/>
        <end position="402"/>
    </location>
</feature>
<evidence type="ECO:0000313" key="5">
    <source>
        <dbReference type="Proteomes" id="UP000469081"/>
    </source>
</evidence>